<proteinExistence type="predicted"/>
<keyword evidence="3 5" id="KW-1133">Transmembrane helix</keyword>
<feature type="transmembrane region" description="Helical" evidence="5">
    <location>
        <begin position="77"/>
        <end position="96"/>
    </location>
</feature>
<dbReference type="InterPro" id="IPR011701">
    <property type="entry name" value="MFS"/>
</dbReference>
<dbReference type="OrthoDB" id="2428527at2759"/>
<dbReference type="GO" id="GO:0016020">
    <property type="term" value="C:membrane"/>
    <property type="evidence" value="ECO:0007669"/>
    <property type="project" value="UniProtKB-SubCell"/>
</dbReference>
<feature type="transmembrane region" description="Helical" evidence="5">
    <location>
        <begin position="444"/>
        <end position="465"/>
    </location>
</feature>
<reference evidence="7" key="1">
    <citation type="journal article" date="2020" name="Stud. Mycol.">
        <title>101 Dothideomycetes genomes: a test case for predicting lifestyles and emergence of pathogens.</title>
        <authorList>
            <person name="Haridas S."/>
            <person name="Albert R."/>
            <person name="Binder M."/>
            <person name="Bloem J."/>
            <person name="Labutti K."/>
            <person name="Salamov A."/>
            <person name="Andreopoulos B."/>
            <person name="Baker S."/>
            <person name="Barry K."/>
            <person name="Bills G."/>
            <person name="Bluhm B."/>
            <person name="Cannon C."/>
            <person name="Castanera R."/>
            <person name="Culley D."/>
            <person name="Daum C."/>
            <person name="Ezra D."/>
            <person name="Gonzalez J."/>
            <person name="Henrissat B."/>
            <person name="Kuo A."/>
            <person name="Liang C."/>
            <person name="Lipzen A."/>
            <person name="Lutzoni F."/>
            <person name="Magnuson J."/>
            <person name="Mondo S."/>
            <person name="Nolan M."/>
            <person name="Ohm R."/>
            <person name="Pangilinan J."/>
            <person name="Park H.-J."/>
            <person name="Ramirez L."/>
            <person name="Alfaro M."/>
            <person name="Sun H."/>
            <person name="Tritt A."/>
            <person name="Yoshinaga Y."/>
            <person name="Zwiers L.-H."/>
            <person name="Turgeon B."/>
            <person name="Goodwin S."/>
            <person name="Spatafora J."/>
            <person name="Crous P."/>
            <person name="Grigoriev I."/>
        </authorList>
    </citation>
    <scope>NUCLEOTIDE SEQUENCE</scope>
    <source>
        <strain evidence="7">CBS 115976</strain>
    </source>
</reference>
<protein>
    <recommendedName>
        <fullName evidence="6">Major facilitator superfamily (MFS) profile domain-containing protein</fullName>
    </recommendedName>
</protein>
<dbReference type="CDD" id="cd17476">
    <property type="entry name" value="MFS_Amf1_MDR_like"/>
    <property type="match status" value="1"/>
</dbReference>
<keyword evidence="4 5" id="KW-0472">Membrane</keyword>
<dbReference type="Proteomes" id="UP000799302">
    <property type="component" value="Unassembled WGS sequence"/>
</dbReference>
<dbReference type="AlphaFoldDB" id="A0A6A6UJF4"/>
<gene>
    <name evidence="7" type="ORF">BT63DRAFT_369697</name>
</gene>
<dbReference type="InterPro" id="IPR036259">
    <property type="entry name" value="MFS_trans_sf"/>
</dbReference>
<feature type="transmembrane region" description="Helical" evidence="5">
    <location>
        <begin position="47"/>
        <end position="65"/>
    </location>
</feature>
<dbReference type="PANTHER" id="PTHR42718">
    <property type="entry name" value="MAJOR FACILITATOR SUPERFAMILY MULTIDRUG TRANSPORTER MFSC"/>
    <property type="match status" value="1"/>
</dbReference>
<feature type="transmembrane region" description="Helical" evidence="5">
    <location>
        <begin position="137"/>
        <end position="162"/>
    </location>
</feature>
<evidence type="ECO:0000256" key="3">
    <source>
        <dbReference type="ARBA" id="ARBA00022989"/>
    </source>
</evidence>
<feature type="transmembrane region" description="Helical" evidence="5">
    <location>
        <begin position="233"/>
        <end position="251"/>
    </location>
</feature>
<dbReference type="Gene3D" id="1.20.1250.20">
    <property type="entry name" value="MFS general substrate transporter like domains"/>
    <property type="match status" value="1"/>
</dbReference>
<feature type="transmembrane region" description="Helical" evidence="5">
    <location>
        <begin position="334"/>
        <end position="352"/>
    </location>
</feature>
<feature type="transmembrane region" description="Helical" evidence="5">
    <location>
        <begin position="168"/>
        <end position="189"/>
    </location>
</feature>
<dbReference type="EMBL" id="MU004232">
    <property type="protein sequence ID" value="KAF2671836.1"/>
    <property type="molecule type" value="Genomic_DNA"/>
</dbReference>
<keyword evidence="2 5" id="KW-0812">Transmembrane</keyword>
<dbReference type="InterPro" id="IPR020846">
    <property type="entry name" value="MFS_dom"/>
</dbReference>
<sequence>MSTTREFLFVAVISLAHFMTQAGLGQALAPLDIIGRTFKTQNMGQESWFVAGYSLTAGTFILVSGRLGDIIGHKRMFCFGFAWFGVWSAFAGFAAYTGQQVFFDICRAMQGVGPAIVMPNGLALFGRAYPPGIKKNIVFSIFGAVAPAGFVTGAVFGSLFAQLVWWPWAFWSFAITCWALTVLALLAIPRELSEKPVNPPGFDWSGSAVGVIGLLLVNIAWNNAPMYGWGSPTVYFLLIIGLLCLVGFVWIEKRAVSPILPISAMNGTVCFVLICVGVGWGAFGVWVFYTFRFLETVRHLSPLTVAAQYGPAPICGLLASGLTGFMLTHTPVSFTMFMSMCAFCLGIIIAAFQPMQQIYWAQMFVSIVIMPFGMDMSFPAASVLLSNHMPPEHQGLAQSLVSTVVNYSISISLGIAGTVEVNVAKPGPGVDMTDLNFLFKGYQSGYYTAVGLSAMGVICGALFFFRTFSKEGWKVMDH</sequence>
<dbReference type="Pfam" id="PF07690">
    <property type="entry name" value="MFS_1"/>
    <property type="match status" value="1"/>
</dbReference>
<dbReference type="GO" id="GO:0022857">
    <property type="term" value="F:transmembrane transporter activity"/>
    <property type="evidence" value="ECO:0007669"/>
    <property type="project" value="InterPro"/>
</dbReference>
<accession>A0A6A6UJF4</accession>
<dbReference type="SUPFAM" id="SSF103473">
    <property type="entry name" value="MFS general substrate transporter"/>
    <property type="match status" value="1"/>
</dbReference>
<organism evidence="7 8">
    <name type="scientific">Microthyrium microscopicum</name>
    <dbReference type="NCBI Taxonomy" id="703497"/>
    <lineage>
        <taxon>Eukaryota</taxon>
        <taxon>Fungi</taxon>
        <taxon>Dikarya</taxon>
        <taxon>Ascomycota</taxon>
        <taxon>Pezizomycotina</taxon>
        <taxon>Dothideomycetes</taxon>
        <taxon>Dothideomycetes incertae sedis</taxon>
        <taxon>Microthyriales</taxon>
        <taxon>Microthyriaceae</taxon>
        <taxon>Microthyrium</taxon>
    </lineage>
</organism>
<evidence type="ECO:0000313" key="8">
    <source>
        <dbReference type="Proteomes" id="UP000799302"/>
    </source>
</evidence>
<evidence type="ECO:0000259" key="6">
    <source>
        <dbReference type="PROSITE" id="PS50850"/>
    </source>
</evidence>
<feature type="transmembrane region" description="Helical" evidence="5">
    <location>
        <begin position="201"/>
        <end position="221"/>
    </location>
</feature>
<evidence type="ECO:0000256" key="5">
    <source>
        <dbReference type="SAM" id="Phobius"/>
    </source>
</evidence>
<feature type="transmembrane region" description="Helical" evidence="5">
    <location>
        <begin position="309"/>
        <end position="327"/>
    </location>
</feature>
<name>A0A6A6UJF4_9PEZI</name>
<feature type="transmembrane region" description="Helical" evidence="5">
    <location>
        <begin position="358"/>
        <end position="384"/>
    </location>
</feature>
<feature type="domain" description="Major facilitator superfamily (MFS) profile" evidence="6">
    <location>
        <begin position="9"/>
        <end position="468"/>
    </location>
</feature>
<dbReference type="PANTHER" id="PTHR42718:SF1">
    <property type="entry name" value="LOW AFFINITY AMMONIUM TRANSPORTER"/>
    <property type="match status" value="1"/>
</dbReference>
<evidence type="ECO:0000256" key="2">
    <source>
        <dbReference type="ARBA" id="ARBA00022692"/>
    </source>
</evidence>
<evidence type="ECO:0000313" key="7">
    <source>
        <dbReference type="EMBL" id="KAF2671836.1"/>
    </source>
</evidence>
<evidence type="ECO:0000256" key="1">
    <source>
        <dbReference type="ARBA" id="ARBA00004141"/>
    </source>
</evidence>
<feature type="transmembrane region" description="Helical" evidence="5">
    <location>
        <begin position="263"/>
        <end position="289"/>
    </location>
</feature>
<dbReference type="Gene3D" id="1.20.1720.10">
    <property type="entry name" value="Multidrug resistance protein D"/>
    <property type="match status" value="1"/>
</dbReference>
<keyword evidence="8" id="KW-1185">Reference proteome</keyword>
<comment type="subcellular location">
    <subcellularLocation>
        <location evidence="1">Membrane</location>
        <topology evidence="1">Multi-pass membrane protein</topology>
    </subcellularLocation>
</comment>
<dbReference type="PROSITE" id="PS50850">
    <property type="entry name" value="MFS"/>
    <property type="match status" value="1"/>
</dbReference>
<evidence type="ECO:0000256" key="4">
    <source>
        <dbReference type="ARBA" id="ARBA00023136"/>
    </source>
</evidence>